<dbReference type="InterPro" id="IPR050638">
    <property type="entry name" value="AA-Vitamin_Transporters"/>
</dbReference>
<keyword evidence="3 6" id="KW-0812">Transmembrane</keyword>
<evidence type="ECO:0000259" key="7">
    <source>
        <dbReference type="Pfam" id="PF00892"/>
    </source>
</evidence>
<evidence type="ECO:0000256" key="1">
    <source>
        <dbReference type="ARBA" id="ARBA00004141"/>
    </source>
</evidence>
<feature type="transmembrane region" description="Helical" evidence="6">
    <location>
        <begin position="145"/>
        <end position="165"/>
    </location>
</feature>
<name>A0A8J3UEE4_9ACTN</name>
<dbReference type="InterPro" id="IPR037185">
    <property type="entry name" value="EmrE-like"/>
</dbReference>
<dbReference type="SUPFAM" id="SSF103481">
    <property type="entry name" value="Multidrug resistance efflux transporter EmrE"/>
    <property type="match status" value="2"/>
</dbReference>
<feature type="transmembrane region" description="Helical" evidence="6">
    <location>
        <begin position="336"/>
        <end position="354"/>
    </location>
</feature>
<comment type="subcellular location">
    <subcellularLocation>
        <location evidence="1">Membrane</location>
        <topology evidence="1">Multi-pass membrane protein</topology>
    </subcellularLocation>
</comment>
<evidence type="ECO:0000256" key="4">
    <source>
        <dbReference type="ARBA" id="ARBA00022989"/>
    </source>
</evidence>
<feature type="transmembrane region" description="Helical" evidence="6">
    <location>
        <begin position="201"/>
        <end position="222"/>
    </location>
</feature>
<evidence type="ECO:0000256" key="2">
    <source>
        <dbReference type="ARBA" id="ARBA00007362"/>
    </source>
</evidence>
<gene>
    <name evidence="8" type="ORF">Pph01_82430</name>
</gene>
<feature type="domain" description="EamA" evidence="7">
    <location>
        <begin position="205"/>
        <end position="352"/>
    </location>
</feature>
<keyword evidence="4 6" id="KW-1133">Transmembrane helix</keyword>
<keyword evidence="5 6" id="KW-0472">Membrane</keyword>
<reference evidence="8 9" key="1">
    <citation type="submission" date="2021-01" db="EMBL/GenBank/DDBJ databases">
        <title>Whole genome shotgun sequence of Planotetraspora phitsanulokensis NBRC 104273.</title>
        <authorList>
            <person name="Komaki H."/>
            <person name="Tamura T."/>
        </authorList>
    </citation>
    <scope>NUCLEOTIDE SEQUENCE [LARGE SCALE GENOMIC DNA]</scope>
    <source>
        <strain evidence="8 9">NBRC 104273</strain>
    </source>
</reference>
<feature type="transmembrane region" description="Helical" evidence="6">
    <location>
        <begin position="171"/>
        <end position="189"/>
    </location>
</feature>
<organism evidence="8 9">
    <name type="scientific">Planotetraspora phitsanulokensis</name>
    <dbReference type="NCBI Taxonomy" id="575192"/>
    <lineage>
        <taxon>Bacteria</taxon>
        <taxon>Bacillati</taxon>
        <taxon>Actinomycetota</taxon>
        <taxon>Actinomycetes</taxon>
        <taxon>Streptosporangiales</taxon>
        <taxon>Streptosporangiaceae</taxon>
        <taxon>Planotetraspora</taxon>
    </lineage>
</organism>
<dbReference type="PANTHER" id="PTHR32322:SF2">
    <property type="entry name" value="EAMA DOMAIN-CONTAINING PROTEIN"/>
    <property type="match status" value="1"/>
</dbReference>
<feature type="transmembrane region" description="Helical" evidence="6">
    <location>
        <begin position="114"/>
        <end position="138"/>
    </location>
</feature>
<evidence type="ECO:0000256" key="5">
    <source>
        <dbReference type="ARBA" id="ARBA00023136"/>
    </source>
</evidence>
<dbReference type="InterPro" id="IPR000620">
    <property type="entry name" value="EamA_dom"/>
</dbReference>
<protein>
    <submittedName>
        <fullName evidence="8">Membrane protein</fullName>
    </submittedName>
</protein>
<feature type="transmembrane region" description="Helical" evidence="6">
    <location>
        <begin position="84"/>
        <end position="108"/>
    </location>
</feature>
<evidence type="ECO:0000256" key="3">
    <source>
        <dbReference type="ARBA" id="ARBA00022692"/>
    </source>
</evidence>
<comment type="similarity">
    <text evidence="2">Belongs to the EamA transporter family.</text>
</comment>
<keyword evidence="9" id="KW-1185">Reference proteome</keyword>
<comment type="caution">
    <text evidence="8">The sequence shown here is derived from an EMBL/GenBank/DDBJ whole genome shotgun (WGS) entry which is preliminary data.</text>
</comment>
<proteinExistence type="inferred from homology"/>
<feature type="domain" description="EamA" evidence="7">
    <location>
        <begin position="59"/>
        <end position="188"/>
    </location>
</feature>
<evidence type="ECO:0000256" key="6">
    <source>
        <dbReference type="SAM" id="Phobius"/>
    </source>
</evidence>
<sequence>MLWRAHLADPPDQCTTQAGVRAVTGGVLTGEGSGAEGRFTATELFSNRHSRYSGYVILAVALALLSAIAFGVSDFFGGLAAMRLRVVPATAIIYLFSTLILAIMVVLGDGVWSTASVLTGSVAGLFAIIGFLTFYAALAIGPMSLASPLIAVLESVVPIAVAVARGERLTPWSWVAVGLAVASGILISVRRRPAPALVRVPTRTVVLSVIAGISLGLSIVSLDLAPDESGLTSGLVESAVGLIVLAPLLALPHAGARARYALSLLDGDEEPSRLTSPGRGRALGIAAGFLLGGANALLLLALGSGSLAVVSVLVNLYPLATIALSRAALNERMAPAQAFGVALALTATVLLALAQA</sequence>
<feature type="transmembrane region" description="Helical" evidence="6">
    <location>
        <begin position="308"/>
        <end position="329"/>
    </location>
</feature>
<dbReference type="GO" id="GO:0016020">
    <property type="term" value="C:membrane"/>
    <property type="evidence" value="ECO:0007669"/>
    <property type="project" value="UniProtKB-SubCell"/>
</dbReference>
<dbReference type="AlphaFoldDB" id="A0A8J3UEE4"/>
<dbReference type="Proteomes" id="UP000622547">
    <property type="component" value="Unassembled WGS sequence"/>
</dbReference>
<evidence type="ECO:0000313" key="8">
    <source>
        <dbReference type="EMBL" id="GII43240.1"/>
    </source>
</evidence>
<dbReference type="Pfam" id="PF00892">
    <property type="entry name" value="EamA"/>
    <property type="match status" value="2"/>
</dbReference>
<feature type="transmembrane region" description="Helical" evidence="6">
    <location>
        <begin position="52"/>
        <end position="72"/>
    </location>
</feature>
<feature type="transmembrane region" description="Helical" evidence="6">
    <location>
        <begin position="234"/>
        <end position="251"/>
    </location>
</feature>
<dbReference type="EMBL" id="BOOP01000054">
    <property type="protein sequence ID" value="GII43240.1"/>
    <property type="molecule type" value="Genomic_DNA"/>
</dbReference>
<dbReference type="PANTHER" id="PTHR32322">
    <property type="entry name" value="INNER MEMBRANE TRANSPORTER"/>
    <property type="match status" value="1"/>
</dbReference>
<evidence type="ECO:0000313" key="9">
    <source>
        <dbReference type="Proteomes" id="UP000622547"/>
    </source>
</evidence>
<feature type="transmembrane region" description="Helical" evidence="6">
    <location>
        <begin position="282"/>
        <end position="302"/>
    </location>
</feature>
<accession>A0A8J3UEE4</accession>